<reference evidence="1 2" key="1">
    <citation type="submission" date="2024-02" db="EMBL/GenBank/DDBJ databases">
        <authorList>
            <person name="Saticioglu I.B."/>
        </authorList>
    </citation>
    <scope>NUCLEOTIDE SEQUENCE [LARGE SCALE GENOMIC DNA]</scope>
    <source>
        <strain evidence="1 2">Mu-80</strain>
    </source>
</reference>
<proteinExistence type="predicted"/>
<organism evidence="1 2">
    <name type="scientific">Microbacterium bandirmense</name>
    <dbReference type="NCBI Taxonomy" id="3122050"/>
    <lineage>
        <taxon>Bacteria</taxon>
        <taxon>Bacillati</taxon>
        <taxon>Actinomycetota</taxon>
        <taxon>Actinomycetes</taxon>
        <taxon>Micrococcales</taxon>
        <taxon>Microbacteriaceae</taxon>
        <taxon>Microbacterium</taxon>
    </lineage>
</organism>
<evidence type="ECO:0008006" key="3">
    <source>
        <dbReference type="Google" id="ProtNLM"/>
    </source>
</evidence>
<name>A0ABU8LDW0_9MICO</name>
<gene>
    <name evidence="1" type="ORF">WDU99_14470</name>
</gene>
<accession>A0ABU8LDW0</accession>
<keyword evidence="2" id="KW-1185">Reference proteome</keyword>
<evidence type="ECO:0000313" key="2">
    <source>
        <dbReference type="Proteomes" id="UP001371224"/>
    </source>
</evidence>
<dbReference type="Proteomes" id="UP001371224">
    <property type="component" value="Unassembled WGS sequence"/>
</dbReference>
<dbReference type="RefSeq" id="WP_337333164.1">
    <property type="nucleotide sequence ID" value="NZ_JBBDGM010000014.1"/>
</dbReference>
<comment type="caution">
    <text evidence="1">The sequence shown here is derived from an EMBL/GenBank/DDBJ whole genome shotgun (WGS) entry which is preliminary data.</text>
</comment>
<protein>
    <recommendedName>
        <fullName evidence="3">Gluconate 2-dehydrogenase subunit 3 family protein</fullName>
    </recommendedName>
</protein>
<sequence length="155" mass="16989">MRTDDLASAIDAVADTMIPPSGDWPAPSALQLGADLLPRLREDEREKVAGTIARLDAADGFAQASPAERISALTELSEADPVAFELLRRCVYYAYYAQPPVIRVMRAKGYDINEAPQPGGYRMDPITSEDLSRIDRSRIVWIPADKVGMPLRTAS</sequence>
<evidence type="ECO:0000313" key="1">
    <source>
        <dbReference type="EMBL" id="MEJ1089518.1"/>
    </source>
</evidence>
<dbReference type="EMBL" id="JBBDGM010000014">
    <property type="protein sequence ID" value="MEJ1089518.1"/>
    <property type="molecule type" value="Genomic_DNA"/>
</dbReference>